<comment type="caution">
    <text evidence="2">The sequence shown here is derived from an EMBL/GenBank/DDBJ whole genome shotgun (WGS) entry which is preliminary data.</text>
</comment>
<accession>A0A1R1XAJ9</accession>
<dbReference type="OrthoDB" id="1628660at2759"/>
<sequence length="112" mass="12984">MFLETYNSKEEVKSDLVDFSVKNHKTYKIKYSTKTRFQADCYTNNCDFTINLYKKDDGKFHTANFLDHNCTPSIPKTSKAFIKEKAKSISNVFNEITPKSFIDYLRDGSGAR</sequence>
<protein>
    <recommendedName>
        <fullName evidence="1">Transposase MuDR plant domain-containing protein</fullName>
    </recommendedName>
</protein>
<evidence type="ECO:0000259" key="1">
    <source>
        <dbReference type="Pfam" id="PF03108"/>
    </source>
</evidence>
<evidence type="ECO:0000313" key="3">
    <source>
        <dbReference type="Proteomes" id="UP000187283"/>
    </source>
</evidence>
<organism evidence="2 3">
    <name type="scientific">Smittium culicis</name>
    <dbReference type="NCBI Taxonomy" id="133412"/>
    <lineage>
        <taxon>Eukaryota</taxon>
        <taxon>Fungi</taxon>
        <taxon>Fungi incertae sedis</taxon>
        <taxon>Zoopagomycota</taxon>
        <taxon>Kickxellomycotina</taxon>
        <taxon>Harpellomycetes</taxon>
        <taxon>Harpellales</taxon>
        <taxon>Legeriomycetaceae</taxon>
        <taxon>Smittium</taxon>
    </lineage>
</organism>
<evidence type="ECO:0000313" key="2">
    <source>
        <dbReference type="EMBL" id="OMJ11655.1"/>
    </source>
</evidence>
<dbReference type="Pfam" id="PF03108">
    <property type="entry name" value="DBD_Tnp_Mut"/>
    <property type="match status" value="1"/>
</dbReference>
<feature type="non-terminal residue" evidence="2">
    <location>
        <position position="112"/>
    </location>
</feature>
<keyword evidence="3" id="KW-1185">Reference proteome</keyword>
<reference evidence="2 3" key="1">
    <citation type="submission" date="2017-01" db="EMBL/GenBank/DDBJ databases">
        <authorList>
            <person name="Mah S.A."/>
            <person name="Swanson W.J."/>
            <person name="Moy G.W."/>
            <person name="Vacquier V.D."/>
        </authorList>
    </citation>
    <scope>NUCLEOTIDE SEQUENCE [LARGE SCALE GENOMIC DNA]</scope>
    <source>
        <strain evidence="2 3">GSMNP</strain>
    </source>
</reference>
<gene>
    <name evidence="2" type="ORF">AYI70_g9577</name>
</gene>
<dbReference type="Proteomes" id="UP000187283">
    <property type="component" value="Unassembled WGS sequence"/>
</dbReference>
<feature type="domain" description="Transposase MuDR plant" evidence="1">
    <location>
        <begin position="6"/>
        <end position="57"/>
    </location>
</feature>
<dbReference type="AlphaFoldDB" id="A0A1R1XAJ9"/>
<dbReference type="EMBL" id="LSSN01004358">
    <property type="protein sequence ID" value="OMJ11655.1"/>
    <property type="molecule type" value="Genomic_DNA"/>
</dbReference>
<proteinExistence type="predicted"/>
<name>A0A1R1XAJ9_9FUNG</name>
<dbReference type="InterPro" id="IPR004332">
    <property type="entry name" value="Transposase_MuDR"/>
</dbReference>